<evidence type="ECO:0000256" key="6">
    <source>
        <dbReference type="ARBA" id="ARBA00023098"/>
    </source>
</evidence>
<dbReference type="Proteomes" id="UP000190831">
    <property type="component" value="Chromosome A"/>
</dbReference>
<sequence>MNKFIEKRRFQLIYPSLVLLGIVVNVLFGYDEVQKEKDAHYLFSSRNAINQLFAYHGNDIWLVLFLSLSALQIYYRAIEWDPLPRDARIDIRSKVLPLIREYALKLLLKTVLLYVIFFVIDHVFVWTGGACSVSDTASAEQCRRDGGKWEGGFDISGHFCFLTNISMILWMEIYSFQHFTNTNEIQPSRKWISVIYLNIFVLITWAFVLSVTAIFYHTLMEKVIGVTMGYICPTVMYLLVPSIPALKKYMY</sequence>
<dbReference type="OMA" id="LILWCEL"/>
<dbReference type="InterPro" id="IPR019388">
    <property type="entry name" value="FIT"/>
</dbReference>
<gene>
    <name evidence="8" type="primary">YFT2</name>
    <name evidence="8" type="synonym">FIT2A</name>
    <name evidence="10" type="ORF">LAFE_0A03994G</name>
</gene>
<feature type="transmembrane region" description="Helical" evidence="9">
    <location>
        <begin position="195"/>
        <end position="217"/>
    </location>
</feature>
<dbReference type="STRING" id="4955.A0A1G4M6K6"/>
<feature type="active site" evidence="8">
    <location>
        <position position="217"/>
    </location>
</feature>
<keyword evidence="4 8" id="KW-0256">Endoplasmic reticulum</keyword>
<dbReference type="Pfam" id="PF10261">
    <property type="entry name" value="FIT"/>
    <property type="match status" value="2"/>
</dbReference>
<evidence type="ECO:0000313" key="11">
    <source>
        <dbReference type="Proteomes" id="UP000190831"/>
    </source>
</evidence>
<feature type="transmembrane region" description="Helical" evidence="9">
    <location>
        <begin position="223"/>
        <end position="240"/>
    </location>
</feature>
<evidence type="ECO:0000256" key="9">
    <source>
        <dbReference type="SAM" id="Phobius"/>
    </source>
</evidence>
<dbReference type="AlphaFoldDB" id="A0A1G4M6K6"/>
<organism evidence="10 11">
    <name type="scientific">Lachancea fermentati</name>
    <name type="common">Zygosaccharomyces fermentati</name>
    <dbReference type="NCBI Taxonomy" id="4955"/>
    <lineage>
        <taxon>Eukaryota</taxon>
        <taxon>Fungi</taxon>
        <taxon>Dikarya</taxon>
        <taxon>Ascomycota</taxon>
        <taxon>Saccharomycotina</taxon>
        <taxon>Saccharomycetes</taxon>
        <taxon>Saccharomycetales</taxon>
        <taxon>Saccharomycetaceae</taxon>
        <taxon>Lachancea</taxon>
    </lineage>
</organism>
<protein>
    <recommendedName>
        <fullName evidence="8">Acyl-coenzyme A diphosphatase YFT2</fullName>
        <ecNumber evidence="8">3.6.1.-</ecNumber>
    </recommendedName>
    <alternativeName>
        <fullName evidence="8">FIT family protein YFT2</fullName>
    </alternativeName>
</protein>
<feature type="transmembrane region" description="Helical" evidence="9">
    <location>
        <begin position="155"/>
        <end position="174"/>
    </location>
</feature>
<comment type="catalytic activity">
    <reaction evidence="8">
        <text>an acyl-CoA + H2O = an acyl-4'-phosphopantetheine + adenosine 3',5'-bisphosphate + 2 H(+)</text>
        <dbReference type="Rhea" id="RHEA:50044"/>
        <dbReference type="ChEBI" id="CHEBI:15377"/>
        <dbReference type="ChEBI" id="CHEBI:15378"/>
        <dbReference type="ChEBI" id="CHEBI:58342"/>
        <dbReference type="ChEBI" id="CHEBI:58343"/>
        <dbReference type="ChEBI" id="CHEBI:132023"/>
    </reaction>
</comment>
<comment type="subcellular location">
    <subcellularLocation>
        <location evidence="1 8">Endoplasmic reticulum membrane</location>
        <topology evidence="1 8">Multi-pass membrane protein</topology>
    </subcellularLocation>
</comment>
<dbReference type="HAMAP" id="MF_03232">
    <property type="entry name" value="YFT2"/>
    <property type="match status" value="1"/>
</dbReference>
<evidence type="ECO:0000256" key="5">
    <source>
        <dbReference type="ARBA" id="ARBA00022989"/>
    </source>
</evidence>
<keyword evidence="5 8" id="KW-1133">Transmembrane helix</keyword>
<feature type="transmembrane region" description="Helical" evidence="9">
    <location>
        <begin position="12"/>
        <end position="30"/>
    </location>
</feature>
<evidence type="ECO:0000256" key="3">
    <source>
        <dbReference type="ARBA" id="ARBA00022801"/>
    </source>
</evidence>
<dbReference type="EC" id="3.6.1.-" evidence="8"/>
<feature type="transmembrane region" description="Helical" evidence="9">
    <location>
        <begin position="102"/>
        <end position="120"/>
    </location>
</feature>
<keyword evidence="11" id="KW-1185">Reference proteome</keyword>
<dbReference type="EMBL" id="LT598487">
    <property type="protein sequence ID" value="SCV99476.1"/>
    <property type="molecule type" value="Genomic_DNA"/>
</dbReference>
<comment type="catalytic activity">
    <reaction evidence="8">
        <text>hexadecanoyl-CoA + H2O = S-hexadecanoyl-4'-phosphopantetheine + adenosine 3',5'-bisphosphate + 2 H(+)</text>
        <dbReference type="Rhea" id="RHEA:50032"/>
        <dbReference type="ChEBI" id="CHEBI:15377"/>
        <dbReference type="ChEBI" id="CHEBI:15378"/>
        <dbReference type="ChEBI" id="CHEBI:57379"/>
        <dbReference type="ChEBI" id="CHEBI:58343"/>
        <dbReference type="ChEBI" id="CHEBI:132018"/>
    </reaction>
</comment>
<name>A0A1G4M6K6_LACFM</name>
<keyword evidence="2 8" id="KW-0812">Transmembrane</keyword>
<dbReference type="GO" id="GO:0140042">
    <property type="term" value="P:lipid droplet formation"/>
    <property type="evidence" value="ECO:0007669"/>
    <property type="project" value="UniProtKB-UniRule"/>
</dbReference>
<dbReference type="GO" id="GO:0005789">
    <property type="term" value="C:endoplasmic reticulum membrane"/>
    <property type="evidence" value="ECO:0007669"/>
    <property type="project" value="UniProtKB-SubCell"/>
</dbReference>
<evidence type="ECO:0000256" key="8">
    <source>
        <dbReference type="HAMAP-Rule" id="MF_03232"/>
    </source>
</evidence>
<comment type="similarity">
    <text evidence="8">Belongs to the FIT family. Yeast FIT2A/YFT2 subfamily.</text>
</comment>
<evidence type="ECO:0000256" key="2">
    <source>
        <dbReference type="ARBA" id="ARBA00022692"/>
    </source>
</evidence>
<keyword evidence="8" id="KW-0444">Lipid biosynthesis</keyword>
<evidence type="ECO:0000256" key="1">
    <source>
        <dbReference type="ARBA" id="ARBA00004477"/>
    </source>
</evidence>
<keyword evidence="6" id="KW-0443">Lipid metabolism</keyword>
<dbReference type="GO" id="GO:0010945">
    <property type="term" value="F:coenzyme A diphosphatase activity"/>
    <property type="evidence" value="ECO:0007669"/>
    <property type="project" value="InterPro"/>
</dbReference>
<feature type="active site" evidence="8">
    <location>
        <position position="158"/>
    </location>
</feature>
<proteinExistence type="inferred from homology"/>
<evidence type="ECO:0000256" key="7">
    <source>
        <dbReference type="ARBA" id="ARBA00023136"/>
    </source>
</evidence>
<feature type="transmembrane region" description="Helical" evidence="9">
    <location>
        <begin position="60"/>
        <end position="78"/>
    </location>
</feature>
<evidence type="ECO:0000313" key="10">
    <source>
        <dbReference type="EMBL" id="SCV99476.1"/>
    </source>
</evidence>
<dbReference type="GO" id="GO:0008654">
    <property type="term" value="P:phospholipid biosynthetic process"/>
    <property type="evidence" value="ECO:0007669"/>
    <property type="project" value="UniProtKB-KW"/>
</dbReference>
<accession>A0A1G4M6K6</accession>
<dbReference type="PANTHER" id="PTHR23129">
    <property type="entry name" value="ACYL-COENZYME A DIPHOSPHATASE FITM2"/>
    <property type="match status" value="1"/>
</dbReference>
<keyword evidence="8" id="KW-0594">Phospholipid biosynthesis</keyword>
<keyword evidence="7 8" id="KW-0472">Membrane</keyword>
<evidence type="ECO:0000256" key="4">
    <source>
        <dbReference type="ARBA" id="ARBA00022824"/>
    </source>
</evidence>
<dbReference type="OrthoDB" id="5579088at2759"/>
<reference evidence="10 11" key="1">
    <citation type="submission" date="2016-03" db="EMBL/GenBank/DDBJ databases">
        <authorList>
            <person name="Devillers H."/>
        </authorList>
    </citation>
    <scope>NUCLEOTIDE SEQUENCE [LARGE SCALE GENOMIC DNA]</scope>
    <source>
        <strain evidence="10">CBS 6772</strain>
    </source>
</reference>
<comment type="catalytic activity">
    <reaction evidence="8">
        <text>(9Z)-octadecenoyl-CoA + H2O = S-(9Z-octadecenoyl)-4'-phosphopantetheine + adenosine 3',5'-bisphosphate + 2 H(+)</text>
        <dbReference type="Rhea" id="RHEA:65564"/>
        <dbReference type="ChEBI" id="CHEBI:15377"/>
        <dbReference type="ChEBI" id="CHEBI:15378"/>
        <dbReference type="ChEBI" id="CHEBI:57387"/>
        <dbReference type="ChEBI" id="CHEBI:58343"/>
        <dbReference type="ChEBI" id="CHEBI:156553"/>
    </reaction>
</comment>
<comment type="function">
    <text evidence="8">Fatty acyl-coenzyme A (CoA) diphosphatase that hydrolyzes fatty acyl-CoA to yield acyl-4'-phosphopantetheine and adenosine 3',5'-bisphosphate. Preferentially hydrolyzes unsaturated long-chain acyl-CoA substrates in the endoplasmic reticulum (ER) lumen. This catalytic activity is required for maintaining ER structure and for lipid droplets (LDs) biogenesis, which are lipid storage organelles involved in maintaining lipid and energy homeostasis. May directly bind to diacylglycerol (DAGs) and triacylglycerol, which is also important for LD biogenesis. May support directional budding of nacent LDs from the ER into the cytosol by reducing DAG levels at sites of LD formation. May play a role in the regulation of cell morphology and cytoskeletal organization). Involved in phospholipid biosynthesis.</text>
</comment>
<keyword evidence="8" id="KW-1208">Phospholipid metabolism</keyword>
<comment type="catalytic activity">
    <reaction evidence="8">
        <text>(5Z,8Z,11Z,14Z)-eicosatetraenoyl-CoA + H2O = S-(5Z,8Z,11Z,14Z-eicosatetraenoyl)-4'-phosphopantetheine + adenosine 3',5'-bisphosphate + 2 H(+)</text>
        <dbReference type="Rhea" id="RHEA:65568"/>
        <dbReference type="ChEBI" id="CHEBI:15377"/>
        <dbReference type="ChEBI" id="CHEBI:15378"/>
        <dbReference type="ChEBI" id="CHEBI:57368"/>
        <dbReference type="ChEBI" id="CHEBI:58343"/>
        <dbReference type="ChEBI" id="CHEBI:156554"/>
    </reaction>
</comment>
<keyword evidence="3 8" id="KW-0378">Hydrolase</keyword>
<dbReference type="InterPro" id="IPR046398">
    <property type="entry name" value="YFT2"/>
</dbReference>
<dbReference type="PANTHER" id="PTHR23129:SF0">
    <property type="entry name" value="ACYL-COENZYME A DIPHOSPHATASE FITM2"/>
    <property type="match status" value="1"/>
</dbReference>